<protein>
    <recommendedName>
        <fullName evidence="1">C-type lectin domain-containing protein</fullName>
    </recommendedName>
</protein>
<dbReference type="InterPro" id="IPR016186">
    <property type="entry name" value="C-type_lectin-like/link_sf"/>
</dbReference>
<dbReference type="EMBL" id="JASPKZ010003435">
    <property type="protein sequence ID" value="KAJ9593474.1"/>
    <property type="molecule type" value="Genomic_DNA"/>
</dbReference>
<dbReference type="AlphaFoldDB" id="A0AAD8EKT0"/>
<dbReference type="Pfam" id="PF00059">
    <property type="entry name" value="Lectin_C"/>
    <property type="match status" value="1"/>
</dbReference>
<comment type="caution">
    <text evidence="2">The sequence shown here is derived from an EMBL/GenBank/DDBJ whole genome shotgun (WGS) entry which is preliminary data.</text>
</comment>
<evidence type="ECO:0000313" key="2">
    <source>
        <dbReference type="EMBL" id="KAJ9593474.1"/>
    </source>
</evidence>
<dbReference type="PROSITE" id="PS50041">
    <property type="entry name" value="C_TYPE_LECTIN_2"/>
    <property type="match status" value="1"/>
</dbReference>
<dbReference type="Gene3D" id="3.10.100.10">
    <property type="entry name" value="Mannose-Binding Protein A, subunit A"/>
    <property type="match status" value="1"/>
</dbReference>
<sequence>AEPPGGYVNIPDYGYYKYHPQKVTWLLAYFVCRAEHARLVILNSEGEAKSIAAKWKLPDSWAWIGTHDLFEEGVYVTLNNQTLKDAGYDKVQPGELNGGPNENCGGMTKDALLVNHWCHERLQFICEFKQ</sequence>
<feature type="non-terminal residue" evidence="2">
    <location>
        <position position="1"/>
    </location>
</feature>
<evidence type="ECO:0000313" key="3">
    <source>
        <dbReference type="Proteomes" id="UP001233999"/>
    </source>
</evidence>
<dbReference type="SMART" id="SM00034">
    <property type="entry name" value="CLECT"/>
    <property type="match status" value="1"/>
</dbReference>
<feature type="domain" description="C-type lectin" evidence="1">
    <location>
        <begin position="16"/>
        <end position="127"/>
    </location>
</feature>
<reference evidence="2" key="1">
    <citation type="journal article" date="2023" name="IScience">
        <title>Live-bearing cockroach genome reveals convergent evolutionary mechanisms linked to viviparity in insects and beyond.</title>
        <authorList>
            <person name="Fouks B."/>
            <person name="Harrison M.C."/>
            <person name="Mikhailova A.A."/>
            <person name="Marchal E."/>
            <person name="English S."/>
            <person name="Carruthers M."/>
            <person name="Jennings E.C."/>
            <person name="Chiamaka E.L."/>
            <person name="Frigard R.A."/>
            <person name="Pippel M."/>
            <person name="Attardo G.M."/>
            <person name="Benoit J.B."/>
            <person name="Bornberg-Bauer E."/>
            <person name="Tobe S.S."/>
        </authorList>
    </citation>
    <scope>NUCLEOTIDE SEQUENCE</scope>
    <source>
        <strain evidence="2">Stay&amp;Tobe</strain>
    </source>
</reference>
<dbReference type="InterPro" id="IPR001304">
    <property type="entry name" value="C-type_lectin-like"/>
</dbReference>
<accession>A0AAD8EKT0</accession>
<proteinExistence type="predicted"/>
<name>A0AAD8EKT0_DIPPU</name>
<dbReference type="InterPro" id="IPR016187">
    <property type="entry name" value="CTDL_fold"/>
</dbReference>
<dbReference type="PANTHER" id="PTHR22803">
    <property type="entry name" value="MANNOSE, PHOSPHOLIPASE, LECTIN RECEPTOR RELATED"/>
    <property type="match status" value="1"/>
</dbReference>
<evidence type="ECO:0000259" key="1">
    <source>
        <dbReference type="PROSITE" id="PS50041"/>
    </source>
</evidence>
<dbReference type="Proteomes" id="UP001233999">
    <property type="component" value="Unassembled WGS sequence"/>
</dbReference>
<organism evidence="2 3">
    <name type="scientific">Diploptera punctata</name>
    <name type="common">Pacific beetle cockroach</name>
    <dbReference type="NCBI Taxonomy" id="6984"/>
    <lineage>
        <taxon>Eukaryota</taxon>
        <taxon>Metazoa</taxon>
        <taxon>Ecdysozoa</taxon>
        <taxon>Arthropoda</taxon>
        <taxon>Hexapoda</taxon>
        <taxon>Insecta</taxon>
        <taxon>Pterygota</taxon>
        <taxon>Neoptera</taxon>
        <taxon>Polyneoptera</taxon>
        <taxon>Dictyoptera</taxon>
        <taxon>Blattodea</taxon>
        <taxon>Blaberoidea</taxon>
        <taxon>Blaberidae</taxon>
        <taxon>Diplopterinae</taxon>
        <taxon>Diploptera</taxon>
    </lineage>
</organism>
<dbReference type="SUPFAM" id="SSF56436">
    <property type="entry name" value="C-type lectin-like"/>
    <property type="match status" value="1"/>
</dbReference>
<dbReference type="InterPro" id="IPR050111">
    <property type="entry name" value="C-type_lectin/snaclec_domain"/>
</dbReference>
<dbReference type="CDD" id="cd00037">
    <property type="entry name" value="CLECT"/>
    <property type="match status" value="1"/>
</dbReference>
<reference evidence="2" key="2">
    <citation type="submission" date="2023-05" db="EMBL/GenBank/DDBJ databases">
        <authorList>
            <person name="Fouks B."/>
        </authorList>
    </citation>
    <scope>NUCLEOTIDE SEQUENCE</scope>
    <source>
        <strain evidence="2">Stay&amp;Tobe</strain>
        <tissue evidence="2">Testes</tissue>
    </source>
</reference>
<gene>
    <name evidence="2" type="ORF">L9F63_014959</name>
</gene>
<keyword evidence="3" id="KW-1185">Reference proteome</keyword>